<feature type="transmembrane region" description="Helical" evidence="2">
    <location>
        <begin position="6"/>
        <end position="26"/>
    </location>
</feature>
<protein>
    <submittedName>
        <fullName evidence="3">Uncharacterized protein</fullName>
    </submittedName>
</protein>
<evidence type="ECO:0000256" key="1">
    <source>
        <dbReference type="SAM" id="MobiDB-lite"/>
    </source>
</evidence>
<organism evidence="3 4">
    <name type="scientific">Pseudonocardia humida</name>
    <dbReference type="NCBI Taxonomy" id="2800819"/>
    <lineage>
        <taxon>Bacteria</taxon>
        <taxon>Bacillati</taxon>
        <taxon>Actinomycetota</taxon>
        <taxon>Actinomycetes</taxon>
        <taxon>Pseudonocardiales</taxon>
        <taxon>Pseudonocardiaceae</taxon>
        <taxon>Pseudonocardia</taxon>
    </lineage>
</organism>
<keyword evidence="2" id="KW-0472">Membrane</keyword>
<gene>
    <name evidence="3" type="ORF">KDL28_03125</name>
</gene>
<dbReference type="RefSeq" id="WP_252435651.1">
    <property type="nucleotide sequence ID" value="NZ_JAGSOV010000009.1"/>
</dbReference>
<evidence type="ECO:0000313" key="3">
    <source>
        <dbReference type="EMBL" id="MCO1654042.1"/>
    </source>
</evidence>
<dbReference type="Proteomes" id="UP001165283">
    <property type="component" value="Unassembled WGS sequence"/>
</dbReference>
<dbReference type="EMBL" id="JAGSOV010000009">
    <property type="protein sequence ID" value="MCO1654042.1"/>
    <property type="molecule type" value="Genomic_DNA"/>
</dbReference>
<feature type="region of interest" description="Disordered" evidence="1">
    <location>
        <begin position="83"/>
        <end position="138"/>
    </location>
</feature>
<sequence length="138" mass="14099">MDYIWLFPLFGVLMAGAIAATVLLTIRRNFRRLLETAAHDAAAARRGVFVGEGRSSGSQPSSWSDSEWTTTYIGSTAHGYGPAHDHGWPASSEHGGSSSCSDSGWSSSSDSGSSSSSSSSDSGSSSSSSSSDSGSSSC</sequence>
<name>A0ABT0ZTI8_9PSEU</name>
<evidence type="ECO:0000256" key="2">
    <source>
        <dbReference type="SAM" id="Phobius"/>
    </source>
</evidence>
<accession>A0ABT0ZTI8</accession>
<keyword evidence="2" id="KW-0812">Transmembrane</keyword>
<reference evidence="3" key="1">
    <citation type="submission" date="2021-04" db="EMBL/GenBank/DDBJ databases">
        <title>Pseudonocardia sp. nov., isolated from sandy soil of mangrove forest.</title>
        <authorList>
            <person name="Zan Z."/>
            <person name="Huang R."/>
            <person name="Liu W."/>
        </authorList>
    </citation>
    <scope>NUCLEOTIDE SEQUENCE</scope>
    <source>
        <strain evidence="3">S2-4</strain>
    </source>
</reference>
<comment type="caution">
    <text evidence="3">The sequence shown here is derived from an EMBL/GenBank/DDBJ whole genome shotgun (WGS) entry which is preliminary data.</text>
</comment>
<keyword evidence="2" id="KW-1133">Transmembrane helix</keyword>
<keyword evidence="4" id="KW-1185">Reference proteome</keyword>
<feature type="compositionally biased region" description="Low complexity" evidence="1">
    <location>
        <begin position="91"/>
        <end position="138"/>
    </location>
</feature>
<proteinExistence type="predicted"/>
<evidence type="ECO:0000313" key="4">
    <source>
        <dbReference type="Proteomes" id="UP001165283"/>
    </source>
</evidence>